<dbReference type="Proteomes" id="UP000466607">
    <property type="component" value="Chromosome"/>
</dbReference>
<sequence length="138" mass="15417">MNVRQTGYIEPVFPDDSRKELSTVLSYLTGRSLSKEEIWTAMELPRSTYYDQLEKGTLLNADNLRTAAKNLGINRAELLTRYRLIDPIEITSLAEAINGPDSVPAQTITKSRKKLRKKSTLAGASVTELPQREGLPPL</sequence>
<name>A0AAD1IID6_9MYCO</name>
<protein>
    <submittedName>
        <fullName evidence="2">Uncharacterized protein</fullName>
    </submittedName>
</protein>
<feature type="region of interest" description="Disordered" evidence="1">
    <location>
        <begin position="101"/>
        <end position="138"/>
    </location>
</feature>
<dbReference type="AlphaFoldDB" id="A0AAD1IID6"/>
<organism evidence="2 3">
    <name type="scientific">Mycolicibacterium litorale</name>
    <dbReference type="NCBI Taxonomy" id="758802"/>
    <lineage>
        <taxon>Bacteria</taxon>
        <taxon>Bacillati</taxon>
        <taxon>Actinomycetota</taxon>
        <taxon>Actinomycetes</taxon>
        <taxon>Mycobacteriales</taxon>
        <taxon>Mycobacteriaceae</taxon>
        <taxon>Mycolicibacterium</taxon>
    </lineage>
</organism>
<dbReference type="EMBL" id="AP022586">
    <property type="protein sequence ID" value="BBY15890.1"/>
    <property type="molecule type" value="Genomic_DNA"/>
</dbReference>
<proteinExistence type="predicted"/>
<feature type="compositionally biased region" description="Basic residues" evidence="1">
    <location>
        <begin position="110"/>
        <end position="119"/>
    </location>
</feature>
<evidence type="ECO:0000256" key="1">
    <source>
        <dbReference type="SAM" id="MobiDB-lite"/>
    </source>
</evidence>
<gene>
    <name evidence="2" type="ORF">MLIT_14820</name>
</gene>
<evidence type="ECO:0000313" key="2">
    <source>
        <dbReference type="EMBL" id="BBY15890.1"/>
    </source>
</evidence>
<accession>A0AAD1IID6</accession>
<reference evidence="2 3" key="1">
    <citation type="journal article" date="2019" name="Emerg. Microbes Infect.">
        <title>Comprehensive subspecies identification of 175 nontuberculous mycobacteria species based on 7547 genomic profiles.</title>
        <authorList>
            <person name="Matsumoto Y."/>
            <person name="Kinjo T."/>
            <person name="Motooka D."/>
            <person name="Nabeya D."/>
            <person name="Jung N."/>
            <person name="Uechi K."/>
            <person name="Horii T."/>
            <person name="Iida T."/>
            <person name="Fujita J."/>
            <person name="Nakamura S."/>
        </authorList>
    </citation>
    <scope>NUCLEOTIDE SEQUENCE [LARGE SCALE GENOMIC DNA]</scope>
    <source>
        <strain evidence="2 3">JCM 17423</strain>
    </source>
</reference>
<keyword evidence="3" id="KW-1185">Reference proteome</keyword>
<evidence type="ECO:0000313" key="3">
    <source>
        <dbReference type="Proteomes" id="UP000466607"/>
    </source>
</evidence>